<evidence type="ECO:0000256" key="1">
    <source>
        <dbReference type="SAM" id="SignalP"/>
    </source>
</evidence>
<evidence type="ECO:0000313" key="3">
    <source>
        <dbReference type="Proteomes" id="UP001303760"/>
    </source>
</evidence>
<gene>
    <name evidence="2" type="ORF">C8A03DRAFT_42983</name>
</gene>
<dbReference type="Proteomes" id="UP001303760">
    <property type="component" value="Unassembled WGS sequence"/>
</dbReference>
<feature type="signal peptide" evidence="1">
    <location>
        <begin position="1"/>
        <end position="24"/>
    </location>
</feature>
<evidence type="ECO:0000313" key="2">
    <source>
        <dbReference type="EMBL" id="KAK4239373.1"/>
    </source>
</evidence>
<sequence length="355" mass="37129">MRPRPVVVALVALATGLLPTGVLGIAINHGVCSVESVLEYFTCLRPIPEDCFDSLAEQATAWCASYLSVAPVTVYRTTVVPVSTETVTETATATTTSTEIDITTVEVLQTTTVTDVAEATVTETVTVSGQTVAIVTKRHIRTPVGPPAVSVTASAAPSCVDLGERKLKNLQRRHPASRLSRACSCLNPHPTAITLDAITVAASTVTVTETGTVTVVVPETLLSSELVTKVATQDVTVTETLTATATATVSPPAPVDPCDLRFSTTTDLSLLAGRLQNMPGVATSKECCQLCHNTISCAFAISPADGQCSLMVLPPSGPRRRREEEQCPGGMMALHGPALDADGVVFKGPCWIPGY</sequence>
<dbReference type="EMBL" id="MU860065">
    <property type="protein sequence ID" value="KAK4239373.1"/>
    <property type="molecule type" value="Genomic_DNA"/>
</dbReference>
<organism evidence="2 3">
    <name type="scientific">Achaetomium macrosporum</name>
    <dbReference type="NCBI Taxonomy" id="79813"/>
    <lineage>
        <taxon>Eukaryota</taxon>
        <taxon>Fungi</taxon>
        <taxon>Dikarya</taxon>
        <taxon>Ascomycota</taxon>
        <taxon>Pezizomycotina</taxon>
        <taxon>Sordariomycetes</taxon>
        <taxon>Sordariomycetidae</taxon>
        <taxon>Sordariales</taxon>
        <taxon>Chaetomiaceae</taxon>
        <taxon>Achaetomium</taxon>
    </lineage>
</organism>
<keyword evidence="1" id="KW-0732">Signal</keyword>
<protein>
    <recommendedName>
        <fullName evidence="4">Apple domain-containing protein</fullName>
    </recommendedName>
</protein>
<reference evidence="2" key="2">
    <citation type="submission" date="2023-05" db="EMBL/GenBank/DDBJ databases">
        <authorList>
            <consortium name="Lawrence Berkeley National Laboratory"/>
            <person name="Steindorff A."/>
            <person name="Hensen N."/>
            <person name="Bonometti L."/>
            <person name="Westerberg I."/>
            <person name="Brannstrom I.O."/>
            <person name="Guillou S."/>
            <person name="Cros-Aarteil S."/>
            <person name="Calhoun S."/>
            <person name="Haridas S."/>
            <person name="Kuo A."/>
            <person name="Mondo S."/>
            <person name="Pangilinan J."/>
            <person name="Riley R."/>
            <person name="Labutti K."/>
            <person name="Andreopoulos B."/>
            <person name="Lipzen A."/>
            <person name="Chen C."/>
            <person name="Yanf M."/>
            <person name="Daum C."/>
            <person name="Ng V."/>
            <person name="Clum A."/>
            <person name="Ohm R."/>
            <person name="Martin F."/>
            <person name="Silar P."/>
            <person name="Natvig D."/>
            <person name="Lalanne C."/>
            <person name="Gautier V."/>
            <person name="Ament-Velasquez S.L."/>
            <person name="Kruys A."/>
            <person name="Hutchinson M.I."/>
            <person name="Powell A.J."/>
            <person name="Barry K."/>
            <person name="Miller A.N."/>
            <person name="Grigoriev I.V."/>
            <person name="Debuchy R."/>
            <person name="Gladieux P."/>
            <person name="Thoren M.H."/>
            <person name="Johannesson H."/>
        </authorList>
    </citation>
    <scope>NUCLEOTIDE SEQUENCE</scope>
    <source>
        <strain evidence="2">CBS 532.94</strain>
    </source>
</reference>
<keyword evidence="3" id="KW-1185">Reference proteome</keyword>
<name>A0AAN7HD96_9PEZI</name>
<comment type="caution">
    <text evidence="2">The sequence shown here is derived from an EMBL/GenBank/DDBJ whole genome shotgun (WGS) entry which is preliminary data.</text>
</comment>
<dbReference type="AlphaFoldDB" id="A0AAN7HD96"/>
<reference evidence="2" key="1">
    <citation type="journal article" date="2023" name="Mol. Phylogenet. Evol.">
        <title>Genome-scale phylogeny and comparative genomics of the fungal order Sordariales.</title>
        <authorList>
            <person name="Hensen N."/>
            <person name="Bonometti L."/>
            <person name="Westerberg I."/>
            <person name="Brannstrom I.O."/>
            <person name="Guillou S."/>
            <person name="Cros-Aarteil S."/>
            <person name="Calhoun S."/>
            <person name="Haridas S."/>
            <person name="Kuo A."/>
            <person name="Mondo S."/>
            <person name="Pangilinan J."/>
            <person name="Riley R."/>
            <person name="LaButti K."/>
            <person name="Andreopoulos B."/>
            <person name="Lipzen A."/>
            <person name="Chen C."/>
            <person name="Yan M."/>
            <person name="Daum C."/>
            <person name="Ng V."/>
            <person name="Clum A."/>
            <person name="Steindorff A."/>
            <person name="Ohm R.A."/>
            <person name="Martin F."/>
            <person name="Silar P."/>
            <person name="Natvig D.O."/>
            <person name="Lalanne C."/>
            <person name="Gautier V."/>
            <person name="Ament-Velasquez S.L."/>
            <person name="Kruys A."/>
            <person name="Hutchinson M.I."/>
            <person name="Powell A.J."/>
            <person name="Barry K."/>
            <person name="Miller A.N."/>
            <person name="Grigoriev I.V."/>
            <person name="Debuchy R."/>
            <person name="Gladieux P."/>
            <person name="Hiltunen Thoren M."/>
            <person name="Johannesson H."/>
        </authorList>
    </citation>
    <scope>NUCLEOTIDE SEQUENCE</scope>
    <source>
        <strain evidence="2">CBS 532.94</strain>
    </source>
</reference>
<proteinExistence type="predicted"/>
<feature type="chain" id="PRO_5042845568" description="Apple domain-containing protein" evidence="1">
    <location>
        <begin position="25"/>
        <end position="355"/>
    </location>
</feature>
<evidence type="ECO:0008006" key="4">
    <source>
        <dbReference type="Google" id="ProtNLM"/>
    </source>
</evidence>
<accession>A0AAN7HD96</accession>